<accession>A0A7C4TP19</accession>
<dbReference type="SUPFAM" id="SSF51344">
    <property type="entry name" value="Epsilon subunit of F1F0-ATP synthase N-terminal domain"/>
    <property type="match status" value="1"/>
</dbReference>
<keyword evidence="1" id="KW-0139">CF(1)</keyword>
<dbReference type="GO" id="GO:0045259">
    <property type="term" value="C:proton-transporting ATP synthase complex"/>
    <property type="evidence" value="ECO:0007669"/>
    <property type="project" value="UniProtKB-KW"/>
</dbReference>
<dbReference type="Gene3D" id="2.60.15.10">
    <property type="entry name" value="F0F1 ATP synthase delta/epsilon subunit, N-terminal"/>
    <property type="match status" value="1"/>
</dbReference>
<dbReference type="InterPro" id="IPR020546">
    <property type="entry name" value="ATP_synth_F1_dsu/esu_N"/>
</dbReference>
<comment type="caution">
    <text evidence="3">The sequence shown here is derived from an EMBL/GenBank/DDBJ whole genome shotgun (WGS) entry which is preliminary data.</text>
</comment>
<sequence length="91" mass="10347">MEMSQPRPEDKKISVTIKSRKKTVFDGKAISISSINDKGPFDILASHANFITMVRDYIRVAVDENNFQDIVIKVGVMRVFENNVQVYLTVV</sequence>
<evidence type="ECO:0000256" key="1">
    <source>
        <dbReference type="ARBA" id="ARBA00023196"/>
    </source>
</evidence>
<dbReference type="GO" id="GO:0015986">
    <property type="term" value="P:proton motive force-driven ATP synthesis"/>
    <property type="evidence" value="ECO:0007669"/>
    <property type="project" value="InterPro"/>
</dbReference>
<dbReference type="InterPro" id="IPR036771">
    <property type="entry name" value="ATPsynth_dsu/esu_N"/>
</dbReference>
<dbReference type="Pfam" id="PF02823">
    <property type="entry name" value="ATP-synt_DE_N"/>
    <property type="match status" value="1"/>
</dbReference>
<dbReference type="AlphaFoldDB" id="A0A7C4TP19"/>
<dbReference type="EMBL" id="DSRT01000089">
    <property type="protein sequence ID" value="HGW29627.1"/>
    <property type="molecule type" value="Genomic_DNA"/>
</dbReference>
<feature type="domain" description="ATP synthase F1 complex delta/epsilon subunit N-terminal" evidence="2">
    <location>
        <begin position="14"/>
        <end position="86"/>
    </location>
</feature>
<reference evidence="3" key="1">
    <citation type="journal article" date="2020" name="mSystems">
        <title>Genome- and Community-Level Interaction Insights into Carbon Utilization and Element Cycling Functions of Hydrothermarchaeota in Hydrothermal Sediment.</title>
        <authorList>
            <person name="Zhou Z."/>
            <person name="Liu Y."/>
            <person name="Xu W."/>
            <person name="Pan J."/>
            <person name="Luo Z.H."/>
            <person name="Li M."/>
        </authorList>
    </citation>
    <scope>NUCLEOTIDE SEQUENCE [LARGE SCALE GENOMIC DNA]</scope>
    <source>
        <strain evidence="3">SpSt-417</strain>
    </source>
</reference>
<protein>
    <recommendedName>
        <fullName evidence="2">ATP synthase F1 complex delta/epsilon subunit N-terminal domain-containing protein</fullName>
    </recommendedName>
</protein>
<evidence type="ECO:0000313" key="3">
    <source>
        <dbReference type="EMBL" id="HGW29627.1"/>
    </source>
</evidence>
<organism evidence="3">
    <name type="scientific">candidate division WWE3 bacterium</name>
    <dbReference type="NCBI Taxonomy" id="2053526"/>
    <lineage>
        <taxon>Bacteria</taxon>
        <taxon>Katanobacteria</taxon>
    </lineage>
</organism>
<gene>
    <name evidence="3" type="ORF">ENR63_01750</name>
</gene>
<keyword evidence="1" id="KW-0066">ATP synthesis</keyword>
<name>A0A7C4TP19_UNCKA</name>
<evidence type="ECO:0000259" key="2">
    <source>
        <dbReference type="Pfam" id="PF02823"/>
    </source>
</evidence>
<proteinExistence type="predicted"/>